<feature type="transmembrane region" description="Helical" evidence="6">
    <location>
        <begin position="106"/>
        <end position="124"/>
    </location>
</feature>
<dbReference type="InterPro" id="IPR050833">
    <property type="entry name" value="Poly_Biosynth_Transport"/>
</dbReference>
<dbReference type="PANTHER" id="PTHR30250:SF11">
    <property type="entry name" value="O-ANTIGEN TRANSPORTER-RELATED"/>
    <property type="match status" value="1"/>
</dbReference>
<evidence type="ECO:0000256" key="3">
    <source>
        <dbReference type="ARBA" id="ARBA00022692"/>
    </source>
</evidence>
<feature type="transmembrane region" description="Helical" evidence="6">
    <location>
        <begin position="382"/>
        <end position="399"/>
    </location>
</feature>
<feature type="transmembrane region" description="Helical" evidence="6">
    <location>
        <begin position="164"/>
        <end position="187"/>
    </location>
</feature>
<evidence type="ECO:0000256" key="2">
    <source>
        <dbReference type="ARBA" id="ARBA00022475"/>
    </source>
</evidence>
<name>A0ABY9VNV2_9BACI</name>
<feature type="transmembrane region" description="Helical" evidence="6">
    <location>
        <begin position="358"/>
        <end position="376"/>
    </location>
</feature>
<feature type="transmembrane region" description="Helical" evidence="6">
    <location>
        <begin position="79"/>
        <end position="100"/>
    </location>
</feature>
<keyword evidence="4 6" id="KW-1133">Transmembrane helix</keyword>
<proteinExistence type="predicted"/>
<evidence type="ECO:0000256" key="4">
    <source>
        <dbReference type="ARBA" id="ARBA00022989"/>
    </source>
</evidence>
<evidence type="ECO:0000256" key="6">
    <source>
        <dbReference type="SAM" id="Phobius"/>
    </source>
</evidence>
<feature type="transmembrane region" description="Helical" evidence="6">
    <location>
        <begin position="208"/>
        <end position="229"/>
    </location>
</feature>
<protein>
    <submittedName>
        <fullName evidence="7">Oligosaccharide flippase family protein</fullName>
    </submittedName>
</protein>
<evidence type="ECO:0000313" key="7">
    <source>
        <dbReference type="EMBL" id="WNF22666.1"/>
    </source>
</evidence>
<gene>
    <name evidence="7" type="ORF">RH061_21330</name>
</gene>
<evidence type="ECO:0000313" key="8">
    <source>
        <dbReference type="Proteomes" id="UP001303324"/>
    </source>
</evidence>
<evidence type="ECO:0000256" key="1">
    <source>
        <dbReference type="ARBA" id="ARBA00004651"/>
    </source>
</evidence>
<dbReference type="InterPro" id="IPR002797">
    <property type="entry name" value="Polysacc_synth"/>
</dbReference>
<sequence length="408" mass="47518">MKLNSLINIFLRGLTIGSRFLLTFIIAQYISIEELGTYSLVNTSIILGVILVGFDFYMFANRVILKDKKNLNEILFNQFLFYIFIYFIILISMLFIHALLHWDLKILILFTVLLFIEHLSQELYRLFIIFGRPLTANFLLFSRSGMWGIIAIIFLVFLENARNIEFVLYCWLIGSSLSLFLSFYLFSRIYRDFQILKLSSLNFDLIKKGIKASIPFFISTIFLKIIEFFDRFIINYFLGKEQLGIYTFFYNISNILPVFVFTSVGMFLYPKAVEYFANGKIKEYQTLIKRMYKLSILSMVSLAIFATIAMKVSLIIIKDSKLVDSEPLFYLMLIQMVFIIFAQLSHYELYAQNKERKILFTTVISSVVSIFGNIILIPTIGINGATISGILSFALLFGIRKKYSKLEY</sequence>
<feature type="transmembrane region" description="Helical" evidence="6">
    <location>
        <begin position="328"/>
        <end position="346"/>
    </location>
</feature>
<keyword evidence="5 6" id="KW-0472">Membrane</keyword>
<dbReference type="PANTHER" id="PTHR30250">
    <property type="entry name" value="PST FAMILY PREDICTED COLANIC ACID TRANSPORTER"/>
    <property type="match status" value="1"/>
</dbReference>
<reference evidence="7 8" key="1">
    <citation type="submission" date="2023-09" db="EMBL/GenBank/DDBJ databases">
        <title>Microbial mechanism of fulvic acid promoting antimony reduction mineralization in rice fields.</title>
        <authorList>
            <person name="Chen G."/>
            <person name="Lan J."/>
        </authorList>
    </citation>
    <scope>NUCLEOTIDE SEQUENCE [LARGE SCALE GENOMIC DNA]</scope>
    <source>
        <strain evidence="7 8">PS1</strain>
    </source>
</reference>
<feature type="transmembrane region" description="Helical" evidence="6">
    <location>
        <begin position="249"/>
        <end position="270"/>
    </location>
</feature>
<feature type="transmembrane region" description="Helical" evidence="6">
    <location>
        <begin position="38"/>
        <end position="58"/>
    </location>
</feature>
<keyword evidence="8" id="KW-1185">Reference proteome</keyword>
<feature type="transmembrane region" description="Helical" evidence="6">
    <location>
        <begin position="291"/>
        <end position="316"/>
    </location>
</feature>
<keyword evidence="2" id="KW-1003">Cell membrane</keyword>
<dbReference type="Proteomes" id="UP001303324">
    <property type="component" value="Chromosome"/>
</dbReference>
<comment type="subcellular location">
    <subcellularLocation>
        <location evidence="1">Cell membrane</location>
        <topology evidence="1">Multi-pass membrane protein</topology>
    </subcellularLocation>
</comment>
<accession>A0ABY9VNV2</accession>
<dbReference type="EMBL" id="CP134494">
    <property type="protein sequence ID" value="WNF22666.1"/>
    <property type="molecule type" value="Genomic_DNA"/>
</dbReference>
<feature type="transmembrane region" description="Helical" evidence="6">
    <location>
        <begin position="9"/>
        <end position="32"/>
    </location>
</feature>
<dbReference type="Pfam" id="PF01943">
    <property type="entry name" value="Polysacc_synt"/>
    <property type="match status" value="1"/>
</dbReference>
<evidence type="ECO:0000256" key="5">
    <source>
        <dbReference type="ARBA" id="ARBA00023136"/>
    </source>
</evidence>
<feature type="transmembrane region" description="Helical" evidence="6">
    <location>
        <begin position="136"/>
        <end position="158"/>
    </location>
</feature>
<keyword evidence="3 6" id="KW-0812">Transmembrane</keyword>
<organism evidence="7 8">
    <name type="scientific">Mesobacillus jeotgali</name>
    <dbReference type="NCBI Taxonomy" id="129985"/>
    <lineage>
        <taxon>Bacteria</taxon>
        <taxon>Bacillati</taxon>
        <taxon>Bacillota</taxon>
        <taxon>Bacilli</taxon>
        <taxon>Bacillales</taxon>
        <taxon>Bacillaceae</taxon>
        <taxon>Mesobacillus</taxon>
    </lineage>
</organism>
<dbReference type="RefSeq" id="WP_311072768.1">
    <property type="nucleotide sequence ID" value="NZ_CP134494.1"/>
</dbReference>